<keyword evidence="2 5" id="KW-0812">Transmembrane</keyword>
<dbReference type="InterPro" id="IPR014044">
    <property type="entry name" value="CAP_dom"/>
</dbReference>
<evidence type="ECO:0000259" key="6">
    <source>
        <dbReference type="Pfam" id="PF00188"/>
    </source>
</evidence>
<evidence type="ECO:0000313" key="8">
    <source>
        <dbReference type="Proteomes" id="UP000176228"/>
    </source>
</evidence>
<accession>A0A1F6BJK8</accession>
<dbReference type="Proteomes" id="UP000176228">
    <property type="component" value="Unassembled WGS sequence"/>
</dbReference>
<feature type="transmembrane region" description="Helical" evidence="5">
    <location>
        <begin position="12"/>
        <end position="30"/>
    </location>
</feature>
<evidence type="ECO:0000256" key="4">
    <source>
        <dbReference type="ARBA" id="ARBA00023136"/>
    </source>
</evidence>
<dbReference type="InterPro" id="IPR003825">
    <property type="entry name" value="Colicin-V_CvpA"/>
</dbReference>
<dbReference type="STRING" id="1798391.A2968_01510"/>
<proteinExistence type="predicted"/>
<dbReference type="Pfam" id="PF00188">
    <property type="entry name" value="CAP"/>
    <property type="match status" value="1"/>
</dbReference>
<evidence type="ECO:0000256" key="2">
    <source>
        <dbReference type="ARBA" id="ARBA00022692"/>
    </source>
</evidence>
<gene>
    <name evidence="7" type="ORF">A2968_01510</name>
</gene>
<evidence type="ECO:0000313" key="7">
    <source>
        <dbReference type="EMBL" id="OGG37105.1"/>
    </source>
</evidence>
<feature type="transmembrane region" description="Helical" evidence="5">
    <location>
        <begin position="70"/>
        <end position="92"/>
    </location>
</feature>
<protein>
    <recommendedName>
        <fullName evidence="6">SCP domain-containing protein</fullName>
    </recommendedName>
</protein>
<comment type="caution">
    <text evidence="7">The sequence shown here is derived from an EMBL/GenBank/DDBJ whole genome shotgun (WGS) entry which is preliminary data.</text>
</comment>
<dbReference type="Pfam" id="PF02674">
    <property type="entry name" value="Colicin_V"/>
    <property type="match status" value="1"/>
</dbReference>
<keyword evidence="3 5" id="KW-1133">Transmembrane helix</keyword>
<dbReference type="InterPro" id="IPR035940">
    <property type="entry name" value="CAP_sf"/>
</dbReference>
<dbReference type="EMBL" id="MFJU01000006">
    <property type="protein sequence ID" value="OGG37105.1"/>
    <property type="molecule type" value="Genomic_DNA"/>
</dbReference>
<sequence length="336" mass="36903">MNDINTNIIDLLVAATMLFYLATGWTRGFLLGIFDLAGFILSFMAALKYNAAAGILLLNYFSVSRGIANALGFFIAGISSEISFSFFSGFIIKKFYSKAKLTVNHKRKVILLFKLDKWLGFIPALGEAVVFAAFILTLLVSLPINGRIKKEIITSRIGGQLVKSTQGIERQLKVVFGDAVNETLTFLTINPKADADESIDLGFTYNEGLADPSAEKSMLTLINLERQKYNLVLLQESDALRQLARSHASNMFQRGYFSHYNKEGESPFDRMVKAGIEFLSAGENLALAPNVALAHQGLMNSPGHRANILGADFNRVGIGVIDGGIYGMLFVQEFTD</sequence>
<feature type="domain" description="SCP" evidence="6">
    <location>
        <begin position="219"/>
        <end position="332"/>
    </location>
</feature>
<dbReference type="PANTHER" id="PTHR31157">
    <property type="entry name" value="SCP DOMAIN-CONTAINING PROTEIN"/>
    <property type="match status" value="1"/>
</dbReference>
<evidence type="ECO:0000256" key="1">
    <source>
        <dbReference type="ARBA" id="ARBA00004141"/>
    </source>
</evidence>
<organism evidence="7 8">
    <name type="scientific">Candidatus Gottesmanbacteria bacterium RIFCSPLOWO2_01_FULL_42_22</name>
    <dbReference type="NCBI Taxonomy" id="1798391"/>
    <lineage>
        <taxon>Bacteria</taxon>
        <taxon>Candidatus Gottesmaniibacteriota</taxon>
    </lineage>
</organism>
<feature type="transmembrane region" description="Helical" evidence="5">
    <location>
        <begin position="36"/>
        <end position="58"/>
    </location>
</feature>
<dbReference type="SUPFAM" id="SSF55797">
    <property type="entry name" value="PR-1-like"/>
    <property type="match status" value="1"/>
</dbReference>
<evidence type="ECO:0000256" key="3">
    <source>
        <dbReference type="ARBA" id="ARBA00022989"/>
    </source>
</evidence>
<reference evidence="7 8" key="1">
    <citation type="journal article" date="2016" name="Nat. Commun.">
        <title>Thousands of microbial genomes shed light on interconnected biogeochemical processes in an aquifer system.</title>
        <authorList>
            <person name="Anantharaman K."/>
            <person name="Brown C.T."/>
            <person name="Hug L.A."/>
            <person name="Sharon I."/>
            <person name="Castelle C.J."/>
            <person name="Probst A.J."/>
            <person name="Thomas B.C."/>
            <person name="Singh A."/>
            <person name="Wilkins M.J."/>
            <person name="Karaoz U."/>
            <person name="Brodie E.L."/>
            <person name="Williams K.H."/>
            <person name="Hubbard S.S."/>
            <person name="Banfield J.F."/>
        </authorList>
    </citation>
    <scope>NUCLEOTIDE SEQUENCE [LARGE SCALE GENOMIC DNA]</scope>
</reference>
<keyword evidence="4 5" id="KW-0472">Membrane</keyword>
<comment type="subcellular location">
    <subcellularLocation>
        <location evidence="1">Membrane</location>
        <topology evidence="1">Multi-pass membrane protein</topology>
    </subcellularLocation>
</comment>
<dbReference type="GO" id="GO:0016020">
    <property type="term" value="C:membrane"/>
    <property type="evidence" value="ECO:0007669"/>
    <property type="project" value="UniProtKB-SubCell"/>
</dbReference>
<dbReference type="PANTHER" id="PTHR31157:SF1">
    <property type="entry name" value="SCP DOMAIN-CONTAINING PROTEIN"/>
    <property type="match status" value="1"/>
</dbReference>
<evidence type="ECO:0000256" key="5">
    <source>
        <dbReference type="SAM" id="Phobius"/>
    </source>
</evidence>
<dbReference type="Gene3D" id="3.40.33.10">
    <property type="entry name" value="CAP"/>
    <property type="match status" value="1"/>
</dbReference>
<dbReference type="AlphaFoldDB" id="A0A1F6BJK8"/>
<name>A0A1F6BJK8_9BACT</name>
<dbReference type="GO" id="GO:0009403">
    <property type="term" value="P:toxin biosynthetic process"/>
    <property type="evidence" value="ECO:0007669"/>
    <property type="project" value="InterPro"/>
</dbReference>
<feature type="transmembrane region" description="Helical" evidence="5">
    <location>
        <begin position="118"/>
        <end position="140"/>
    </location>
</feature>
<dbReference type="CDD" id="cd05379">
    <property type="entry name" value="CAP_bacterial"/>
    <property type="match status" value="1"/>
</dbReference>